<evidence type="ECO:0000313" key="2">
    <source>
        <dbReference type="EMBL" id="RPA75419.1"/>
    </source>
</evidence>
<proteinExistence type="predicted"/>
<sequence>MAPSTQALTTLAVTSLLNRRARRQQKATAAVDPIKPVPAKVTKTKAKKKEEVVVRKEDQAGLSTVEKNLKKIGLKDRGLGKKEEGDVRVKILEKKNGDKKKTKTQSSKKSKKESEGFVFASEDDDSDSD</sequence>
<accession>A0A3N4HNW0</accession>
<evidence type="ECO:0000256" key="1">
    <source>
        <dbReference type="SAM" id="MobiDB-lite"/>
    </source>
</evidence>
<keyword evidence="3" id="KW-1185">Reference proteome</keyword>
<dbReference type="Proteomes" id="UP000275078">
    <property type="component" value="Unassembled WGS sequence"/>
</dbReference>
<name>A0A3N4HNW0_ASCIM</name>
<reference evidence="2 3" key="1">
    <citation type="journal article" date="2018" name="Nat. Ecol. Evol.">
        <title>Pezizomycetes genomes reveal the molecular basis of ectomycorrhizal truffle lifestyle.</title>
        <authorList>
            <person name="Murat C."/>
            <person name="Payen T."/>
            <person name="Noel B."/>
            <person name="Kuo A."/>
            <person name="Morin E."/>
            <person name="Chen J."/>
            <person name="Kohler A."/>
            <person name="Krizsan K."/>
            <person name="Balestrini R."/>
            <person name="Da Silva C."/>
            <person name="Montanini B."/>
            <person name="Hainaut M."/>
            <person name="Levati E."/>
            <person name="Barry K.W."/>
            <person name="Belfiori B."/>
            <person name="Cichocki N."/>
            <person name="Clum A."/>
            <person name="Dockter R.B."/>
            <person name="Fauchery L."/>
            <person name="Guy J."/>
            <person name="Iotti M."/>
            <person name="Le Tacon F."/>
            <person name="Lindquist E.A."/>
            <person name="Lipzen A."/>
            <person name="Malagnac F."/>
            <person name="Mello A."/>
            <person name="Molinier V."/>
            <person name="Miyauchi S."/>
            <person name="Poulain J."/>
            <person name="Riccioni C."/>
            <person name="Rubini A."/>
            <person name="Sitrit Y."/>
            <person name="Splivallo R."/>
            <person name="Traeger S."/>
            <person name="Wang M."/>
            <person name="Zifcakova L."/>
            <person name="Wipf D."/>
            <person name="Zambonelli A."/>
            <person name="Paolocci F."/>
            <person name="Nowrousian M."/>
            <person name="Ottonello S."/>
            <person name="Baldrian P."/>
            <person name="Spatafora J.W."/>
            <person name="Henrissat B."/>
            <person name="Nagy L.G."/>
            <person name="Aury J.M."/>
            <person name="Wincker P."/>
            <person name="Grigoriev I.V."/>
            <person name="Bonfante P."/>
            <person name="Martin F.M."/>
        </authorList>
    </citation>
    <scope>NUCLEOTIDE SEQUENCE [LARGE SCALE GENOMIC DNA]</scope>
    <source>
        <strain evidence="2 3">RN42</strain>
    </source>
</reference>
<dbReference type="AlphaFoldDB" id="A0A3N4HNW0"/>
<protein>
    <submittedName>
        <fullName evidence="2">Uncharacterized protein</fullName>
    </submittedName>
</protein>
<feature type="compositionally biased region" description="Basic residues" evidence="1">
    <location>
        <begin position="97"/>
        <end position="111"/>
    </location>
</feature>
<organism evidence="2 3">
    <name type="scientific">Ascobolus immersus RN42</name>
    <dbReference type="NCBI Taxonomy" id="1160509"/>
    <lineage>
        <taxon>Eukaryota</taxon>
        <taxon>Fungi</taxon>
        <taxon>Dikarya</taxon>
        <taxon>Ascomycota</taxon>
        <taxon>Pezizomycotina</taxon>
        <taxon>Pezizomycetes</taxon>
        <taxon>Pezizales</taxon>
        <taxon>Ascobolaceae</taxon>
        <taxon>Ascobolus</taxon>
    </lineage>
</organism>
<evidence type="ECO:0000313" key="3">
    <source>
        <dbReference type="Proteomes" id="UP000275078"/>
    </source>
</evidence>
<dbReference type="EMBL" id="ML119764">
    <property type="protein sequence ID" value="RPA75419.1"/>
    <property type="molecule type" value="Genomic_DNA"/>
</dbReference>
<feature type="region of interest" description="Disordered" evidence="1">
    <location>
        <begin position="90"/>
        <end position="129"/>
    </location>
</feature>
<gene>
    <name evidence="2" type="ORF">BJ508DRAFT_332137</name>
</gene>